<accession>A0A1V5ZP93</accession>
<dbReference type="EMBL" id="MWDB01000008">
    <property type="protein sequence ID" value="OQB41911.1"/>
    <property type="molecule type" value="Genomic_DNA"/>
</dbReference>
<gene>
    <name evidence="1" type="ORF">BWY04_00524</name>
</gene>
<protein>
    <submittedName>
        <fullName evidence="1">Uncharacterized protein</fullName>
    </submittedName>
</protein>
<dbReference type="AlphaFoldDB" id="A0A1V5ZP93"/>
<organism evidence="1">
    <name type="scientific">candidate division CPR1 bacterium ADurb.Bin160</name>
    <dbReference type="NCBI Taxonomy" id="1852826"/>
    <lineage>
        <taxon>Bacteria</taxon>
        <taxon>candidate division CPR1</taxon>
    </lineage>
</organism>
<sequence length="66" mass="7451">MEAVFPISANRCIGSNCFIETEPYMGSLSESDILFISSTTCHIEYCLPFAILYIHQKSPFILSTLR</sequence>
<name>A0A1V5ZP93_9BACT</name>
<comment type="caution">
    <text evidence="1">The sequence shown here is derived from an EMBL/GenBank/DDBJ whole genome shotgun (WGS) entry which is preliminary data.</text>
</comment>
<reference evidence="1" key="1">
    <citation type="submission" date="2017-02" db="EMBL/GenBank/DDBJ databases">
        <title>Delving into the versatile metabolic prowess of the omnipresent phylum Bacteroidetes.</title>
        <authorList>
            <person name="Nobu M.K."/>
            <person name="Mei R."/>
            <person name="Narihiro T."/>
            <person name="Kuroda K."/>
            <person name="Liu W.-T."/>
        </authorList>
    </citation>
    <scope>NUCLEOTIDE SEQUENCE</scope>
    <source>
        <strain evidence="1">ADurb.Bin160</strain>
    </source>
</reference>
<proteinExistence type="predicted"/>
<dbReference type="Proteomes" id="UP000485621">
    <property type="component" value="Unassembled WGS sequence"/>
</dbReference>
<evidence type="ECO:0000313" key="1">
    <source>
        <dbReference type="EMBL" id="OQB41911.1"/>
    </source>
</evidence>